<dbReference type="EMBL" id="AFZD01000007">
    <property type="protein sequence ID" value="EHL13298.1"/>
    <property type="molecule type" value="Genomic_DNA"/>
</dbReference>
<sequence>MEFPKEFFWDEVREGFYIPAMMKRAWAAELEILVEIDKICEKHKLRYFIDYGNLLGAIRHKGFIPWDDDIDIMMMRKDYEIFAEVAEAELPEELSFRSIQKENNNCELISSVQHNRMLISSDALGKYHNYLYGAGVDIFPYDYLSDDEEKERKRMELLKSLCILASFPSLEGENRAVLEREARKVEKTCHVKLLQSPHYRETLLSLLEECFQRFNRDKGKRIASLLDFILFQSQGKGIFEEQWFQDECYLDFEFLSLPAPKEYKKIISEKYDNYQTVKKGGGDHDYPVYRKMEAEYRKGIGGKLFYQYAIKEEDLKKREHPSSAPERQDRSGFRKPRIFFLPSLHSRWDAMRGIFIEASKDKTVDCFVLPVPYFYKDGLGNCSPAQWDYSLFENELGADSPFLLDFRGLNLKDISPDVIFMDEPYDEYNLSFMVDPAFFSKNLKQYTRQLIYLPWFVSSEIDLEDPADGKAIVNAENYVVMPALVHCDYAILQSHAIMKLYQSLLEKECGKEYAGYWEEKLLPLGSALFDKTEKEEHYGSHAIWEHLKRRKICTT</sequence>
<name>G9WSS8_9FIRM</name>
<evidence type="ECO:0000313" key="2">
    <source>
        <dbReference type="EMBL" id="EHL13298.1"/>
    </source>
</evidence>
<dbReference type="PANTHER" id="PTHR43404">
    <property type="entry name" value="LIPOPOLYSACCHARIDE CHOLINEPHOSPHOTRANSFERASE LICD"/>
    <property type="match status" value="1"/>
</dbReference>
<organism evidence="2 3">
    <name type="scientific">Oribacterium asaccharolyticum ACB7</name>
    <dbReference type="NCBI Taxonomy" id="796944"/>
    <lineage>
        <taxon>Bacteria</taxon>
        <taxon>Bacillati</taxon>
        <taxon>Bacillota</taxon>
        <taxon>Clostridia</taxon>
        <taxon>Lachnospirales</taxon>
        <taxon>Lachnospiraceae</taxon>
        <taxon>Oribacterium</taxon>
    </lineage>
</organism>
<evidence type="ECO:0000313" key="3">
    <source>
        <dbReference type="Proteomes" id="UP000003527"/>
    </source>
</evidence>
<dbReference type="GO" id="GO:0009100">
    <property type="term" value="P:glycoprotein metabolic process"/>
    <property type="evidence" value="ECO:0007669"/>
    <property type="project" value="UniProtKB-ARBA"/>
</dbReference>
<reference evidence="2 3" key="1">
    <citation type="submission" date="2011-08" db="EMBL/GenBank/DDBJ databases">
        <title>The Genome Sequence of Oribacterium sp. ACB7.</title>
        <authorList>
            <consortium name="The Broad Institute Genome Sequencing Platform"/>
            <person name="Earl A."/>
            <person name="Ward D."/>
            <person name="Feldgarden M."/>
            <person name="Gevers D."/>
            <person name="Sizova M."/>
            <person name="Hazen A."/>
            <person name="Epstein S."/>
            <person name="Young S.K."/>
            <person name="Zeng Q."/>
            <person name="Gargeya S."/>
            <person name="Fitzgerald M."/>
            <person name="Haas B."/>
            <person name="Abouelleil A."/>
            <person name="Alvarado L."/>
            <person name="Arachchi H.M."/>
            <person name="Berlin A."/>
            <person name="Brown A."/>
            <person name="Chapman S.B."/>
            <person name="Chen Z."/>
            <person name="Dunbar C."/>
            <person name="Freedman E."/>
            <person name="Gearin G."/>
            <person name="Gellesch M."/>
            <person name="Goldberg J."/>
            <person name="Griggs A."/>
            <person name="Gujja S."/>
            <person name="Heiman D."/>
            <person name="Howarth C."/>
            <person name="Larson L."/>
            <person name="Lui A."/>
            <person name="MacDonald P.J.P."/>
            <person name="Montmayeur A."/>
            <person name="Murphy C."/>
            <person name="Neiman D."/>
            <person name="Pearson M."/>
            <person name="Priest M."/>
            <person name="Roberts A."/>
            <person name="Saif S."/>
            <person name="Shea T."/>
            <person name="Shenoy N."/>
            <person name="Sisk P."/>
            <person name="Stolte C."/>
            <person name="Sykes S."/>
            <person name="Wortman J."/>
            <person name="Nusbaum C."/>
            <person name="Birren B."/>
        </authorList>
    </citation>
    <scope>NUCLEOTIDE SEQUENCE [LARGE SCALE GENOMIC DNA]</scope>
    <source>
        <strain evidence="2 3">ACB7</strain>
    </source>
</reference>
<dbReference type="InterPro" id="IPR007074">
    <property type="entry name" value="LicD/FKTN/FKRP_NTP_transf"/>
</dbReference>
<dbReference type="Proteomes" id="UP000003527">
    <property type="component" value="Unassembled WGS sequence"/>
</dbReference>
<dbReference type="PANTHER" id="PTHR43404:SF2">
    <property type="entry name" value="LIPOPOLYSACCHARIDE CHOLINEPHOSPHOTRANSFERASE LICD"/>
    <property type="match status" value="1"/>
</dbReference>
<accession>G9WSS8</accession>
<dbReference type="InterPro" id="IPR052942">
    <property type="entry name" value="LPS_cholinephosphotransferase"/>
</dbReference>
<dbReference type="PATRIC" id="fig|796944.3.peg.666"/>
<gene>
    <name evidence="2" type="ORF">HMPREF9624_02144</name>
</gene>
<dbReference type="HOGENOM" id="CLU_027783_0_0_9"/>
<comment type="caution">
    <text evidence="2">The sequence shown here is derived from an EMBL/GenBank/DDBJ whole genome shotgun (WGS) entry which is preliminary data.</text>
</comment>
<dbReference type="Pfam" id="PF04991">
    <property type="entry name" value="LicD"/>
    <property type="match status" value="1"/>
</dbReference>
<protein>
    <recommendedName>
        <fullName evidence="1">LicD/FKTN/FKRP nucleotidyltransferase domain-containing protein</fullName>
    </recommendedName>
</protein>
<dbReference type="RefSeq" id="WP_009537791.1">
    <property type="nucleotide sequence ID" value="NZ_JH414507.1"/>
</dbReference>
<keyword evidence="3" id="KW-1185">Reference proteome</keyword>
<evidence type="ECO:0000259" key="1">
    <source>
        <dbReference type="Pfam" id="PF04991"/>
    </source>
</evidence>
<feature type="domain" description="LicD/FKTN/FKRP nucleotidyltransferase" evidence="1">
    <location>
        <begin position="40"/>
        <end position="271"/>
    </location>
</feature>
<proteinExistence type="predicted"/>
<dbReference type="AlphaFoldDB" id="G9WSS8"/>